<name>A0A1B8U461_9FLAO</name>
<dbReference type="AlphaFoldDB" id="A0A1B8U461"/>
<organism evidence="1 2">
    <name type="scientific">Polaribacter reichenbachii</name>
    <dbReference type="NCBI Taxonomy" id="996801"/>
    <lineage>
        <taxon>Bacteria</taxon>
        <taxon>Pseudomonadati</taxon>
        <taxon>Bacteroidota</taxon>
        <taxon>Flavobacteriia</taxon>
        <taxon>Flavobacteriales</taxon>
        <taxon>Flavobacteriaceae</taxon>
    </lineage>
</organism>
<accession>A0A1B8U461</accession>
<dbReference type="EMBL" id="LSFL01000012">
    <property type="protein sequence ID" value="OBY66665.1"/>
    <property type="molecule type" value="Genomic_DNA"/>
</dbReference>
<dbReference type="STRING" id="996801.BW723_14480"/>
<evidence type="ECO:0000313" key="2">
    <source>
        <dbReference type="Proteomes" id="UP000092612"/>
    </source>
</evidence>
<comment type="caution">
    <text evidence="1">The sequence shown here is derived from an EMBL/GenBank/DDBJ whole genome shotgun (WGS) entry which is preliminary data.</text>
</comment>
<keyword evidence="2" id="KW-1185">Reference proteome</keyword>
<gene>
    <name evidence="1" type="ORF">LPB301_05550</name>
</gene>
<sequence length="125" mass="14091">MACNPSDEPISVNETLIAGKWVQTEAYISAGGPQYWVDVENGNEIIFSENKAFTSNRFAECTEGNFSINEDELLLDYNCAEISAEFENEQGFISYNLEFYGNYFILTPTSGPICIEGCSYKYQKE</sequence>
<evidence type="ECO:0000313" key="1">
    <source>
        <dbReference type="EMBL" id="OBY66665.1"/>
    </source>
</evidence>
<proteinExistence type="predicted"/>
<evidence type="ECO:0008006" key="3">
    <source>
        <dbReference type="Google" id="ProtNLM"/>
    </source>
</evidence>
<protein>
    <recommendedName>
        <fullName evidence="3">Lipocalin-like domain-containing protein</fullName>
    </recommendedName>
</protein>
<reference evidence="2" key="1">
    <citation type="submission" date="2016-02" db="EMBL/GenBank/DDBJ databases">
        <title>Paenibacillus sp. LPB0068, isolated from Crassostrea gigas.</title>
        <authorList>
            <person name="Shin S.-K."/>
            <person name="Yi H."/>
        </authorList>
    </citation>
    <scope>NUCLEOTIDE SEQUENCE [LARGE SCALE GENOMIC DNA]</scope>
    <source>
        <strain evidence="2">KCTC 23969</strain>
    </source>
</reference>
<dbReference type="Proteomes" id="UP000092612">
    <property type="component" value="Unassembled WGS sequence"/>
</dbReference>
<dbReference type="KEGG" id="prn:BW723_14480"/>